<evidence type="ECO:0000256" key="1">
    <source>
        <dbReference type="ARBA" id="ARBA00004141"/>
    </source>
</evidence>
<feature type="transmembrane region" description="Helical" evidence="7">
    <location>
        <begin position="556"/>
        <end position="575"/>
    </location>
</feature>
<feature type="transmembrane region" description="Helical" evidence="7">
    <location>
        <begin position="618"/>
        <end position="642"/>
    </location>
</feature>
<evidence type="ECO:0000256" key="6">
    <source>
        <dbReference type="SAM" id="MobiDB-lite"/>
    </source>
</evidence>
<evidence type="ECO:0000256" key="5">
    <source>
        <dbReference type="ARBA" id="ARBA00023136"/>
    </source>
</evidence>
<evidence type="ECO:0000256" key="7">
    <source>
        <dbReference type="SAM" id="Phobius"/>
    </source>
</evidence>
<dbReference type="EMBL" id="DF237810">
    <property type="protein sequence ID" value="GAQ91814.1"/>
    <property type="molecule type" value="Genomic_DNA"/>
</dbReference>
<evidence type="ECO:0000256" key="2">
    <source>
        <dbReference type="ARBA" id="ARBA00022692"/>
    </source>
</evidence>
<organism evidence="10 11">
    <name type="scientific">Klebsormidium nitens</name>
    <name type="common">Green alga</name>
    <name type="synonym">Ulothrix nitens</name>
    <dbReference type="NCBI Taxonomy" id="105231"/>
    <lineage>
        <taxon>Eukaryota</taxon>
        <taxon>Viridiplantae</taxon>
        <taxon>Streptophyta</taxon>
        <taxon>Klebsormidiophyceae</taxon>
        <taxon>Klebsormidiales</taxon>
        <taxon>Klebsormidiaceae</taxon>
        <taxon>Klebsormidium</taxon>
    </lineage>
</organism>
<dbReference type="GO" id="GO:0020037">
    <property type="term" value="F:heme binding"/>
    <property type="evidence" value="ECO:0007669"/>
    <property type="project" value="InterPro"/>
</dbReference>
<dbReference type="InterPro" id="IPR001199">
    <property type="entry name" value="Cyt_B5-like_heme/steroid-bd"/>
</dbReference>
<dbReference type="InterPro" id="IPR024862">
    <property type="entry name" value="TRPV"/>
</dbReference>
<dbReference type="InterPro" id="IPR009050">
    <property type="entry name" value="Globin-like_sf"/>
</dbReference>
<feature type="transmembrane region" description="Helical" evidence="7">
    <location>
        <begin position="410"/>
        <end position="432"/>
    </location>
</feature>
<sequence>MTAIQYMHQHDNDKPPDQHHGGTEHLSSLKGLARCFPCGGGQEEAAAGEQLPPPRARRLKRNVSMLSKLAEGSGMGESSATAVTQLQQIEERPAPSGFLVDIPHLTTSDVKLVQESWAKVVEAHGVGAVTLFYVNLFTLAPHLESLFKKTKNIQEAMFTDMMMTLVGKLHDWEWVVSALEASAIRHLRYGVSVSMFPAVGQALLQTLDMGLGVHWTPEVKAAWIKLWTAIVSVMSVHLKADALTRAVACNSLALVAAELDRAPRGERVERPLTKMPSGLTPLLMAIRDKKVDLVKYMLSDILSIRSDRTGYYYGRAQLWATHPTIVNEIVDNVPTAMKELLDGCYWQSGHSTDGSWRANFYIQGLYGEPHRPISKSPLAQMLNLRDNEAFQHPVTGILIFQKWNMFGRRVFFRNMVIGCSAFLLLVLGYVAWPRQIDGLPFRALFWVYIIATLIAEIRRAIAVGFIEAGFLGFAIPIPVHFLSVIQFVRLVMDILVLTAIPFEHTWNKTGKTTESILIATATIAYCFQLLHYYLASRELSSFVFTLSRMMYDLVKFMAVFILIWVGFALAFYILLGDLPTPEGSSATFTSVNWSFTTFFIMLYSYAEFDFQAIENSQVRAVAIVLWFFYLMLANLLLLNLLIAQFATTYEKVYRDSYAVALRKLAHELLAIEGTFSTEERLKHYNKLNFDQPLEFDEFDAGPSGGIQVLQDVDTSADKIVDRIQRFGGKSAPDLPWPGETTENYNLVSGPDNGTDERKPAAPEPAQRKPASPEPGHRKPAEPERRAGRPAASGEGGGEGPGAAEKSPIEFWNNKGQAERFRMIADCRDDSSLTESEAFYRAGVLRGRGDGPVRKRRASLTRIVSAAELAGHKTPKSKWLAIHGKVYDVTTFAGTHPGGLIIDSALGRDATQEFEASGHSDYARGLLKPLKVGRLLPAPSSDQHGYLGG</sequence>
<evidence type="ECO:0000256" key="4">
    <source>
        <dbReference type="ARBA" id="ARBA00022989"/>
    </source>
</evidence>
<keyword evidence="2 7" id="KW-0812">Transmembrane</keyword>
<dbReference type="GO" id="GO:0019825">
    <property type="term" value="F:oxygen binding"/>
    <property type="evidence" value="ECO:0007669"/>
    <property type="project" value="InterPro"/>
</dbReference>
<feature type="compositionally biased region" description="Basic and acidic residues" evidence="6">
    <location>
        <begin position="774"/>
        <end position="786"/>
    </location>
</feature>
<dbReference type="OMA" id="SECEVAW"/>
<dbReference type="OrthoDB" id="260519at2759"/>
<dbReference type="Pfam" id="PF00520">
    <property type="entry name" value="Ion_trans"/>
    <property type="match status" value="1"/>
</dbReference>
<gene>
    <name evidence="10" type="ORF">KFL_008610010</name>
</gene>
<dbReference type="InterPro" id="IPR005821">
    <property type="entry name" value="Ion_trans_dom"/>
</dbReference>
<keyword evidence="5 7" id="KW-0472">Membrane</keyword>
<dbReference type="Gene3D" id="3.10.120.10">
    <property type="entry name" value="Cytochrome b5-like heme/steroid binding domain"/>
    <property type="match status" value="1"/>
</dbReference>
<dbReference type="InterPro" id="IPR000971">
    <property type="entry name" value="Globin"/>
</dbReference>
<comment type="subcellular location">
    <subcellularLocation>
        <location evidence="1">Membrane</location>
        <topology evidence="1">Multi-pass membrane protein</topology>
    </subcellularLocation>
</comment>
<dbReference type="PROSITE" id="PS50255">
    <property type="entry name" value="CYTOCHROME_B5_2"/>
    <property type="match status" value="1"/>
</dbReference>
<dbReference type="InterPro" id="IPR012292">
    <property type="entry name" value="Globin/Proto"/>
</dbReference>
<feature type="domain" description="Cytochrome b5 heme-binding" evidence="9">
    <location>
        <begin position="860"/>
        <end position="935"/>
    </location>
</feature>
<feature type="region of interest" description="Disordered" evidence="6">
    <location>
        <begin position="1"/>
        <end position="25"/>
    </location>
</feature>
<dbReference type="SUPFAM" id="SSF46458">
    <property type="entry name" value="Globin-like"/>
    <property type="match status" value="1"/>
</dbReference>
<evidence type="ECO:0000313" key="10">
    <source>
        <dbReference type="EMBL" id="GAQ91814.1"/>
    </source>
</evidence>
<dbReference type="InterPro" id="IPR036400">
    <property type="entry name" value="Cyt_B5-like_heme/steroid_sf"/>
</dbReference>
<feature type="transmembrane region" description="Helical" evidence="7">
    <location>
        <begin position="587"/>
        <end position="606"/>
    </location>
</feature>
<dbReference type="Proteomes" id="UP000054558">
    <property type="component" value="Unassembled WGS sequence"/>
</dbReference>
<dbReference type="SMART" id="SM01117">
    <property type="entry name" value="Cyt-b5"/>
    <property type="match status" value="1"/>
</dbReference>
<dbReference type="PANTHER" id="PTHR10582">
    <property type="entry name" value="TRANSIENT RECEPTOR POTENTIAL ION CHANNEL PROTEIN"/>
    <property type="match status" value="1"/>
</dbReference>
<feature type="transmembrane region" description="Helical" evidence="7">
    <location>
        <begin position="516"/>
        <end position="535"/>
    </location>
</feature>
<feature type="compositionally biased region" description="Basic and acidic residues" evidence="6">
    <location>
        <begin position="8"/>
        <end position="23"/>
    </location>
</feature>
<keyword evidence="3" id="KW-0677">Repeat</keyword>
<feature type="transmembrane region" description="Helical" evidence="7">
    <location>
        <begin position="438"/>
        <end position="457"/>
    </location>
</feature>
<feature type="region of interest" description="Disordered" evidence="6">
    <location>
        <begin position="730"/>
        <end position="808"/>
    </location>
</feature>
<evidence type="ECO:0000259" key="9">
    <source>
        <dbReference type="PROSITE" id="PS50255"/>
    </source>
</evidence>
<dbReference type="Pfam" id="PF00042">
    <property type="entry name" value="Globin"/>
    <property type="match status" value="1"/>
</dbReference>
<dbReference type="PANTHER" id="PTHR10582:SF2">
    <property type="entry name" value="INACTIVE"/>
    <property type="match status" value="1"/>
</dbReference>
<evidence type="ECO:0000259" key="8">
    <source>
        <dbReference type="PROSITE" id="PS01033"/>
    </source>
</evidence>
<dbReference type="GO" id="GO:0098703">
    <property type="term" value="P:calcium ion import across plasma membrane"/>
    <property type="evidence" value="ECO:0000318"/>
    <property type="project" value="GO_Central"/>
</dbReference>
<dbReference type="STRING" id="105231.A0A1Y1ILY9"/>
<dbReference type="PROSITE" id="PS01033">
    <property type="entry name" value="GLOBIN"/>
    <property type="match status" value="1"/>
</dbReference>
<protein>
    <submittedName>
        <fullName evidence="10">Cytochrome b5 isoform</fullName>
    </submittedName>
</protein>
<keyword evidence="11" id="KW-1185">Reference proteome</keyword>
<reference evidence="10 11" key="1">
    <citation type="journal article" date="2014" name="Nat. Commun.">
        <title>Klebsormidium flaccidum genome reveals primary factors for plant terrestrial adaptation.</title>
        <authorList>
            <person name="Hori K."/>
            <person name="Maruyama F."/>
            <person name="Fujisawa T."/>
            <person name="Togashi T."/>
            <person name="Yamamoto N."/>
            <person name="Seo M."/>
            <person name="Sato S."/>
            <person name="Yamada T."/>
            <person name="Mori H."/>
            <person name="Tajima N."/>
            <person name="Moriyama T."/>
            <person name="Ikeuchi M."/>
            <person name="Watanabe M."/>
            <person name="Wada H."/>
            <person name="Kobayashi K."/>
            <person name="Saito M."/>
            <person name="Masuda T."/>
            <person name="Sasaki-Sekimoto Y."/>
            <person name="Mashiguchi K."/>
            <person name="Awai K."/>
            <person name="Shimojima M."/>
            <person name="Masuda S."/>
            <person name="Iwai M."/>
            <person name="Nobusawa T."/>
            <person name="Narise T."/>
            <person name="Kondo S."/>
            <person name="Saito H."/>
            <person name="Sato R."/>
            <person name="Murakawa M."/>
            <person name="Ihara Y."/>
            <person name="Oshima-Yamada Y."/>
            <person name="Ohtaka K."/>
            <person name="Satoh M."/>
            <person name="Sonobe K."/>
            <person name="Ishii M."/>
            <person name="Ohtani R."/>
            <person name="Kanamori-Sato M."/>
            <person name="Honoki R."/>
            <person name="Miyazaki D."/>
            <person name="Mochizuki H."/>
            <person name="Umetsu J."/>
            <person name="Higashi K."/>
            <person name="Shibata D."/>
            <person name="Kamiya Y."/>
            <person name="Sato N."/>
            <person name="Nakamura Y."/>
            <person name="Tabata S."/>
            <person name="Ida S."/>
            <person name="Kurokawa K."/>
            <person name="Ohta H."/>
        </authorList>
    </citation>
    <scope>NUCLEOTIDE SEQUENCE [LARGE SCALE GENOMIC DNA]</scope>
    <source>
        <strain evidence="10 11">NIES-2285</strain>
    </source>
</reference>
<dbReference type="AlphaFoldDB" id="A0A1Y1ILY9"/>
<evidence type="ECO:0000313" key="11">
    <source>
        <dbReference type="Proteomes" id="UP000054558"/>
    </source>
</evidence>
<dbReference type="Gene3D" id="1.10.490.10">
    <property type="entry name" value="Globins"/>
    <property type="match status" value="1"/>
</dbReference>
<name>A0A1Y1ILY9_KLENI</name>
<feature type="transmembrane region" description="Helical" evidence="7">
    <location>
        <begin position="469"/>
        <end position="496"/>
    </location>
</feature>
<dbReference type="SUPFAM" id="SSF55856">
    <property type="entry name" value="Cytochrome b5-like heme/steroid binding domain"/>
    <property type="match status" value="1"/>
</dbReference>
<evidence type="ECO:0000256" key="3">
    <source>
        <dbReference type="ARBA" id="ARBA00022737"/>
    </source>
</evidence>
<keyword evidence="4 7" id="KW-1133">Transmembrane helix</keyword>
<dbReference type="GO" id="GO:0005886">
    <property type="term" value="C:plasma membrane"/>
    <property type="evidence" value="ECO:0000318"/>
    <property type="project" value="GO_Central"/>
</dbReference>
<dbReference type="GO" id="GO:0005216">
    <property type="term" value="F:monoatomic ion channel activity"/>
    <property type="evidence" value="ECO:0000318"/>
    <property type="project" value="GO_Central"/>
</dbReference>
<accession>A0A1Y1ILY9</accession>
<proteinExistence type="predicted"/>
<dbReference type="Pfam" id="PF00173">
    <property type="entry name" value="Cyt-b5"/>
    <property type="match status" value="1"/>
</dbReference>
<feature type="domain" description="Globin" evidence="8">
    <location>
        <begin position="104"/>
        <end position="239"/>
    </location>
</feature>